<dbReference type="Pfam" id="PF03839">
    <property type="entry name" value="Sec62"/>
    <property type="match status" value="1"/>
</dbReference>
<keyword evidence="6" id="KW-0256">Endoplasmic reticulum</keyword>
<sequence>MSKEPVKPKWDPSLEPLMKHALSGKHGMKHKPAVEVGKRAVTYLRGLEFVEWVKKHGETLKKKFPDAVQGLELGPDAAKEAEELGNRLIQKGFIIRAMYKPIDESKTTESNKRPKWPKRLAVTENQKFTEDQFYIIAYEGDQTISYALLSAIIGGVLLCVMFPAWPLSCKIAVWYLSVFLLSALLGLTVIRLVVFVLVWFCGVDFWIFPNMFDDNLGVIDSFKPLYSWVKRDDDWKMMAARVFCAIMLTGAIYQLSLTHSLSDVRDFARDSFMDLLEWGEKKLAAIPEPAQRYPSLEQLQQDHDEKEEGGSDGEGEDGDAGVPVEPVEDFSCLKSCEFDVPDFDALKAECISDCSCAMDLMKLKCFKECDEGLRQKIALQKDEACSNERAEEL</sequence>
<dbReference type="GO" id="GO:0031204">
    <property type="term" value="P:post-translational protein targeting to membrane, translocation"/>
    <property type="evidence" value="ECO:0007669"/>
    <property type="project" value="TreeGrafter"/>
</dbReference>
<comment type="subcellular location">
    <subcellularLocation>
        <location evidence="1">Endoplasmic reticulum membrane</location>
        <topology evidence="1">Multi-pass membrane protein</topology>
    </subcellularLocation>
</comment>
<dbReference type="PANTHER" id="PTHR12443">
    <property type="entry name" value="TRANSLOCATION PROTEIN SEC62"/>
    <property type="match status" value="1"/>
</dbReference>
<feature type="transmembrane region" description="Helical" evidence="12">
    <location>
        <begin position="144"/>
        <end position="165"/>
    </location>
</feature>
<keyword evidence="4" id="KW-0813">Transport</keyword>
<feature type="compositionally biased region" description="Acidic residues" evidence="11">
    <location>
        <begin position="310"/>
        <end position="319"/>
    </location>
</feature>
<dbReference type="PANTHER" id="PTHR12443:SF9">
    <property type="entry name" value="TRANSLOCATION PROTEIN SEC62"/>
    <property type="match status" value="1"/>
</dbReference>
<evidence type="ECO:0000256" key="2">
    <source>
        <dbReference type="ARBA" id="ARBA00010604"/>
    </source>
</evidence>
<keyword evidence="10 12" id="KW-0472">Membrane</keyword>
<accession>A0A0G4GS06</accession>
<keyword evidence="7" id="KW-0653">Protein transport</keyword>
<dbReference type="VEuPathDB" id="CryptoDB:Cvel_5128"/>
<dbReference type="GO" id="GO:0005789">
    <property type="term" value="C:endoplasmic reticulum membrane"/>
    <property type="evidence" value="ECO:0007669"/>
    <property type="project" value="UniProtKB-SubCell"/>
</dbReference>
<dbReference type="PhylomeDB" id="A0A0G4GS06"/>
<name>A0A0G4GS06_9ALVE</name>
<keyword evidence="5 12" id="KW-0812">Transmembrane</keyword>
<evidence type="ECO:0000256" key="1">
    <source>
        <dbReference type="ARBA" id="ARBA00004477"/>
    </source>
</evidence>
<dbReference type="InterPro" id="IPR004728">
    <property type="entry name" value="Sec62"/>
</dbReference>
<evidence type="ECO:0000256" key="8">
    <source>
        <dbReference type="ARBA" id="ARBA00022989"/>
    </source>
</evidence>
<evidence type="ECO:0000256" key="7">
    <source>
        <dbReference type="ARBA" id="ARBA00022927"/>
    </source>
</evidence>
<evidence type="ECO:0000256" key="5">
    <source>
        <dbReference type="ARBA" id="ARBA00022692"/>
    </source>
</evidence>
<evidence type="ECO:0000256" key="10">
    <source>
        <dbReference type="ARBA" id="ARBA00023136"/>
    </source>
</evidence>
<feature type="transmembrane region" description="Helical" evidence="12">
    <location>
        <begin position="171"/>
        <end position="201"/>
    </location>
</feature>
<comment type="similarity">
    <text evidence="2">Belongs to the SEC62 family.</text>
</comment>
<feature type="compositionally biased region" description="Basic and acidic residues" evidence="11">
    <location>
        <begin position="300"/>
        <end position="309"/>
    </location>
</feature>
<evidence type="ECO:0000256" key="12">
    <source>
        <dbReference type="SAM" id="Phobius"/>
    </source>
</evidence>
<keyword evidence="8 12" id="KW-1133">Transmembrane helix</keyword>
<organism evidence="13">
    <name type="scientific">Chromera velia CCMP2878</name>
    <dbReference type="NCBI Taxonomy" id="1169474"/>
    <lineage>
        <taxon>Eukaryota</taxon>
        <taxon>Sar</taxon>
        <taxon>Alveolata</taxon>
        <taxon>Colpodellida</taxon>
        <taxon>Chromeraceae</taxon>
        <taxon>Chromera</taxon>
    </lineage>
</organism>
<evidence type="ECO:0000256" key="9">
    <source>
        <dbReference type="ARBA" id="ARBA00023010"/>
    </source>
</evidence>
<feature type="region of interest" description="Disordered" evidence="11">
    <location>
        <begin position="300"/>
        <end position="321"/>
    </location>
</feature>
<evidence type="ECO:0000313" key="13">
    <source>
        <dbReference type="EMBL" id="CEM33410.1"/>
    </source>
</evidence>
<evidence type="ECO:0000256" key="3">
    <source>
        <dbReference type="ARBA" id="ARBA00021257"/>
    </source>
</evidence>
<keyword evidence="9" id="KW-0811">Translocation</keyword>
<dbReference type="EMBL" id="CDMZ01001491">
    <property type="protein sequence ID" value="CEM33410.1"/>
    <property type="molecule type" value="Genomic_DNA"/>
</dbReference>
<gene>
    <name evidence="13" type="ORF">Cvel_5128</name>
</gene>
<evidence type="ECO:0000256" key="4">
    <source>
        <dbReference type="ARBA" id="ARBA00022448"/>
    </source>
</evidence>
<protein>
    <recommendedName>
        <fullName evidence="3">Translocation protein SEC62</fullName>
    </recommendedName>
</protein>
<reference evidence="13" key="1">
    <citation type="submission" date="2014-11" db="EMBL/GenBank/DDBJ databases">
        <authorList>
            <person name="Otto D Thomas"/>
            <person name="Naeem Raeece"/>
        </authorList>
    </citation>
    <scope>NUCLEOTIDE SEQUENCE</scope>
</reference>
<proteinExistence type="inferred from homology"/>
<dbReference type="AlphaFoldDB" id="A0A0G4GS06"/>
<feature type="transmembrane region" description="Helical" evidence="12">
    <location>
        <begin position="238"/>
        <end position="256"/>
    </location>
</feature>
<evidence type="ECO:0000256" key="11">
    <source>
        <dbReference type="SAM" id="MobiDB-lite"/>
    </source>
</evidence>
<evidence type="ECO:0000256" key="6">
    <source>
        <dbReference type="ARBA" id="ARBA00022824"/>
    </source>
</evidence>